<sequence length="196" mass="22318">MKHNKKHKLNSNNNYLLNKMRKKQNKDNNKLITIESSEIVQLIDTLDNFSTHLKYLINTQHLLTKRKLTAYIEIYGTDDEIILPDEPGHTILYREDALSEDKTTSFMYAELRFGGEIRIEVHITATLQSNEDIIITGVVQLFEGDEETTNDLDGETSFSVLIPKDTDAQTYNVAVKNTDEGGDHAEVILTFSNKAV</sequence>
<accession>A0AAW9GR68</accession>
<name>A0AAW9GR68_BACTU</name>
<protein>
    <submittedName>
        <fullName evidence="1">Uncharacterized protein</fullName>
    </submittedName>
</protein>
<dbReference type="AlphaFoldDB" id="A0AAW9GR68"/>
<dbReference type="EMBL" id="JAXCMD010000016">
    <property type="protein sequence ID" value="MDY0854900.1"/>
    <property type="molecule type" value="Genomic_DNA"/>
</dbReference>
<dbReference type="RefSeq" id="WP_320483798.1">
    <property type="nucleotide sequence ID" value="NZ_JAXCMD010000016.1"/>
</dbReference>
<reference evidence="1" key="1">
    <citation type="submission" date="2023-11" db="EMBL/GenBank/DDBJ databases">
        <title>Genome Sequence of Bacillus thuringiensis stain BLB 30AF.</title>
        <authorList>
            <person name="Farhat A."/>
        </authorList>
    </citation>
    <scope>NUCLEOTIDE SEQUENCE</scope>
    <source>
        <strain evidence="1">BLB30AF</strain>
    </source>
</reference>
<evidence type="ECO:0000313" key="2">
    <source>
        <dbReference type="Proteomes" id="UP001274571"/>
    </source>
</evidence>
<gene>
    <name evidence="1" type="ORF">SOH20_29240</name>
</gene>
<dbReference type="Proteomes" id="UP001274571">
    <property type="component" value="Unassembled WGS sequence"/>
</dbReference>
<evidence type="ECO:0000313" key="1">
    <source>
        <dbReference type="EMBL" id="MDY0854900.1"/>
    </source>
</evidence>
<comment type="caution">
    <text evidence="1">The sequence shown here is derived from an EMBL/GenBank/DDBJ whole genome shotgun (WGS) entry which is preliminary data.</text>
</comment>
<proteinExistence type="predicted"/>
<organism evidence="1 2">
    <name type="scientific">Bacillus thuringiensis</name>
    <dbReference type="NCBI Taxonomy" id="1428"/>
    <lineage>
        <taxon>Bacteria</taxon>
        <taxon>Bacillati</taxon>
        <taxon>Bacillota</taxon>
        <taxon>Bacilli</taxon>
        <taxon>Bacillales</taxon>
        <taxon>Bacillaceae</taxon>
        <taxon>Bacillus</taxon>
        <taxon>Bacillus cereus group</taxon>
    </lineage>
</organism>